<evidence type="ECO:0000313" key="2">
    <source>
        <dbReference type="EMBL" id="GGN32427.1"/>
    </source>
</evidence>
<evidence type="ECO:0000313" key="3">
    <source>
        <dbReference type="Proteomes" id="UP000645517"/>
    </source>
</evidence>
<dbReference type="EMBL" id="BMOR01000002">
    <property type="protein sequence ID" value="GGN32427.1"/>
    <property type="molecule type" value="Genomic_DNA"/>
</dbReference>
<dbReference type="Pfam" id="PF01381">
    <property type="entry name" value="HTH_3"/>
    <property type="match status" value="1"/>
</dbReference>
<accession>A0ABQ2IZ33</accession>
<evidence type="ECO:0000259" key="1">
    <source>
        <dbReference type="Pfam" id="PF01381"/>
    </source>
</evidence>
<proteinExistence type="predicted"/>
<dbReference type="CDD" id="cd00093">
    <property type="entry name" value="HTH_XRE"/>
    <property type="match status" value="1"/>
</dbReference>
<name>A0ABQ2IZ33_9DEIO</name>
<dbReference type="RefSeq" id="WP_189054461.1">
    <property type="nucleotide sequence ID" value="NZ_BMOR01000002.1"/>
</dbReference>
<reference evidence="3" key="1">
    <citation type="journal article" date="2019" name="Int. J. Syst. Evol. Microbiol.">
        <title>The Global Catalogue of Microorganisms (GCM) 10K type strain sequencing project: providing services to taxonomists for standard genome sequencing and annotation.</title>
        <authorList>
            <consortium name="The Broad Institute Genomics Platform"/>
            <consortium name="The Broad Institute Genome Sequencing Center for Infectious Disease"/>
            <person name="Wu L."/>
            <person name="Ma J."/>
        </authorList>
    </citation>
    <scope>NUCLEOTIDE SEQUENCE [LARGE SCALE GENOMIC DNA]</scope>
    <source>
        <strain evidence="3">JCM 16918</strain>
    </source>
</reference>
<sequence>MSTEPKHDSVAEAARKALEQRGMSVRKFADRIGMKPDTVNDFLHQRRETRRSTRFSICRELGLNPDTGHAA</sequence>
<dbReference type="InterPro" id="IPR010982">
    <property type="entry name" value="Lambda_DNA-bd_dom_sf"/>
</dbReference>
<organism evidence="2 3">
    <name type="scientific">Deinococcus daejeonensis</name>
    <dbReference type="NCBI Taxonomy" id="1007098"/>
    <lineage>
        <taxon>Bacteria</taxon>
        <taxon>Thermotogati</taxon>
        <taxon>Deinococcota</taxon>
        <taxon>Deinococci</taxon>
        <taxon>Deinococcales</taxon>
        <taxon>Deinococcaceae</taxon>
        <taxon>Deinococcus</taxon>
    </lineage>
</organism>
<gene>
    <name evidence="2" type="ORF">GCM10010842_09090</name>
</gene>
<dbReference type="InterPro" id="IPR001387">
    <property type="entry name" value="Cro/C1-type_HTH"/>
</dbReference>
<feature type="domain" description="HTH cro/C1-type" evidence="1">
    <location>
        <begin position="15"/>
        <end position="66"/>
    </location>
</feature>
<comment type="caution">
    <text evidence="2">The sequence shown here is derived from an EMBL/GenBank/DDBJ whole genome shotgun (WGS) entry which is preliminary data.</text>
</comment>
<dbReference type="SUPFAM" id="SSF47413">
    <property type="entry name" value="lambda repressor-like DNA-binding domains"/>
    <property type="match status" value="1"/>
</dbReference>
<dbReference type="Gene3D" id="1.10.260.40">
    <property type="entry name" value="lambda repressor-like DNA-binding domains"/>
    <property type="match status" value="1"/>
</dbReference>
<keyword evidence="3" id="KW-1185">Reference proteome</keyword>
<dbReference type="Proteomes" id="UP000645517">
    <property type="component" value="Unassembled WGS sequence"/>
</dbReference>
<protein>
    <recommendedName>
        <fullName evidence="1">HTH cro/C1-type domain-containing protein</fullName>
    </recommendedName>
</protein>